<evidence type="ECO:0000256" key="4">
    <source>
        <dbReference type="ARBA" id="ARBA00023002"/>
    </source>
</evidence>
<dbReference type="InterPro" id="IPR016166">
    <property type="entry name" value="FAD-bd_PCMH"/>
</dbReference>
<keyword evidence="4" id="KW-0560">Oxidoreductase</keyword>
<dbReference type="PROSITE" id="PS51387">
    <property type="entry name" value="FAD_PCMH"/>
    <property type="match status" value="1"/>
</dbReference>
<evidence type="ECO:0000313" key="7">
    <source>
        <dbReference type="EMBL" id="KXH26274.1"/>
    </source>
</evidence>
<sequence length="508" mass="54787">MAKAFLILGLMHSLPCLAQPSAVSPSTCEAIDAILPGKVAFPDTATYISSNVYWSGRQNLEPSCIVLPACAEDVSKTLGLVTKSNSPFTVRSGGHTAFDKGSNIQDGVVINMAQMNGIQISPDRSTVSVGPGARWINVTDAVTPHGIAVVGGRSPMVGISGFLLGGGMSFLTGRRGMGCDNVRNYEVVLVSGEIVNANPSKNQDLYWALRGGGGSSFGIVTRFDLEAYAQGDVWSRLSVWSANYTTAALNIFTKTVKEKLHSGQDLDSHMFFGLTYTGVATGEPIPTLYGFHMNLSSPHAPGSEFDTMKGLFQLPMPLINNTLVTDISGQIRTTSVTVFGERQSFYATSIRDGENSEGFMSSVVDAFTTFASGLRADVEARGDSLNVTMVFQPLTNPTFEAMQKNGGNALGLYPSDFPSYIVSVPMAWSDKALDDMIDVRTNQFINDLDAMARKQGFGNGFQYMNYSGKLQSVIESYGKVNQDKLRAIAAKYDPNGLLRKLWKGYFKP</sequence>
<gene>
    <name evidence="7" type="ORF">CSIM01_03652</name>
</gene>
<accession>A0A135RRC2</accession>
<evidence type="ECO:0000256" key="3">
    <source>
        <dbReference type="ARBA" id="ARBA00022827"/>
    </source>
</evidence>
<keyword evidence="8" id="KW-1185">Reference proteome</keyword>
<dbReference type="InterPro" id="IPR036318">
    <property type="entry name" value="FAD-bd_PCMH-like_sf"/>
</dbReference>
<dbReference type="GO" id="GO:0016491">
    <property type="term" value="F:oxidoreductase activity"/>
    <property type="evidence" value="ECO:0007669"/>
    <property type="project" value="UniProtKB-KW"/>
</dbReference>
<dbReference type="PANTHER" id="PTHR42973">
    <property type="entry name" value="BINDING OXIDOREDUCTASE, PUTATIVE (AFU_ORTHOLOGUE AFUA_1G17690)-RELATED"/>
    <property type="match status" value="1"/>
</dbReference>
<evidence type="ECO:0000259" key="6">
    <source>
        <dbReference type="PROSITE" id="PS51387"/>
    </source>
</evidence>
<dbReference type="SUPFAM" id="SSF56176">
    <property type="entry name" value="FAD-binding/transporter-associated domain-like"/>
    <property type="match status" value="1"/>
</dbReference>
<keyword evidence="3" id="KW-0274">FAD</keyword>
<evidence type="ECO:0000256" key="5">
    <source>
        <dbReference type="SAM" id="SignalP"/>
    </source>
</evidence>
<protein>
    <submittedName>
        <fullName evidence="7">FAD binding domain-containing protein</fullName>
    </submittedName>
</protein>
<keyword evidence="5" id="KW-0732">Signal</keyword>
<dbReference type="InterPro" id="IPR006094">
    <property type="entry name" value="Oxid_FAD_bind_N"/>
</dbReference>
<dbReference type="InterPro" id="IPR050416">
    <property type="entry name" value="FAD-linked_Oxidoreductase"/>
</dbReference>
<feature type="signal peptide" evidence="5">
    <location>
        <begin position="1"/>
        <end position="18"/>
    </location>
</feature>
<proteinExistence type="inferred from homology"/>
<feature type="domain" description="FAD-binding PCMH-type" evidence="6">
    <location>
        <begin position="58"/>
        <end position="230"/>
    </location>
</feature>
<dbReference type="AlphaFoldDB" id="A0A135RRC2"/>
<dbReference type="OrthoDB" id="2151789at2759"/>
<comment type="similarity">
    <text evidence="1">Belongs to the oxygen-dependent FAD-linked oxidoreductase family.</text>
</comment>
<dbReference type="Gene3D" id="3.30.465.10">
    <property type="match status" value="1"/>
</dbReference>
<dbReference type="GO" id="GO:0071949">
    <property type="term" value="F:FAD binding"/>
    <property type="evidence" value="ECO:0007669"/>
    <property type="project" value="InterPro"/>
</dbReference>
<dbReference type="Pfam" id="PF01565">
    <property type="entry name" value="FAD_binding_4"/>
    <property type="match status" value="1"/>
</dbReference>
<evidence type="ECO:0000313" key="8">
    <source>
        <dbReference type="Proteomes" id="UP000070328"/>
    </source>
</evidence>
<evidence type="ECO:0000256" key="2">
    <source>
        <dbReference type="ARBA" id="ARBA00022630"/>
    </source>
</evidence>
<dbReference type="InterPro" id="IPR016169">
    <property type="entry name" value="FAD-bd_PCMH_sub2"/>
</dbReference>
<name>A0A135RRC2_9PEZI</name>
<dbReference type="EMBL" id="JFBX01000876">
    <property type="protein sequence ID" value="KXH26274.1"/>
    <property type="molecule type" value="Genomic_DNA"/>
</dbReference>
<reference evidence="7 8" key="1">
    <citation type="submission" date="2014-02" db="EMBL/GenBank/DDBJ databases">
        <title>The genome sequence of Colletotrichum simmondsii CBS122122.</title>
        <authorList>
            <person name="Baroncelli R."/>
            <person name="Thon M.R."/>
        </authorList>
    </citation>
    <scope>NUCLEOTIDE SEQUENCE [LARGE SCALE GENOMIC DNA]</scope>
    <source>
        <strain evidence="7 8">CBS122122</strain>
    </source>
</reference>
<feature type="chain" id="PRO_5007801216" evidence="5">
    <location>
        <begin position="19"/>
        <end position="508"/>
    </location>
</feature>
<comment type="caution">
    <text evidence="7">The sequence shown here is derived from an EMBL/GenBank/DDBJ whole genome shotgun (WGS) entry which is preliminary data.</text>
</comment>
<keyword evidence="2" id="KW-0285">Flavoprotein</keyword>
<dbReference type="Proteomes" id="UP000070328">
    <property type="component" value="Unassembled WGS sequence"/>
</dbReference>
<organism evidence="7 8">
    <name type="scientific">Colletotrichum simmondsii</name>
    <dbReference type="NCBI Taxonomy" id="703756"/>
    <lineage>
        <taxon>Eukaryota</taxon>
        <taxon>Fungi</taxon>
        <taxon>Dikarya</taxon>
        <taxon>Ascomycota</taxon>
        <taxon>Pezizomycotina</taxon>
        <taxon>Sordariomycetes</taxon>
        <taxon>Hypocreomycetidae</taxon>
        <taxon>Glomerellales</taxon>
        <taxon>Glomerellaceae</taxon>
        <taxon>Colletotrichum</taxon>
        <taxon>Colletotrichum acutatum species complex</taxon>
    </lineage>
</organism>
<evidence type="ECO:0000256" key="1">
    <source>
        <dbReference type="ARBA" id="ARBA00005466"/>
    </source>
</evidence>
<dbReference type="PANTHER" id="PTHR42973:SF54">
    <property type="entry name" value="FAD-BINDING PCMH-TYPE DOMAIN-CONTAINING PROTEIN"/>
    <property type="match status" value="1"/>
</dbReference>